<reference evidence="3" key="1">
    <citation type="submission" date="2020-02" db="EMBL/GenBank/DDBJ databases">
        <authorList>
            <person name="Meier V. D."/>
        </authorList>
    </citation>
    <scope>NUCLEOTIDE SEQUENCE</scope>
    <source>
        <strain evidence="3">AVDCRST_MAG18</strain>
    </source>
</reference>
<feature type="transmembrane region" description="Helical" evidence="2">
    <location>
        <begin position="28"/>
        <end position="47"/>
    </location>
</feature>
<gene>
    <name evidence="3" type="ORF">AVDCRST_MAG18-160</name>
</gene>
<protein>
    <submittedName>
        <fullName evidence="3">PreQ0 transporter YhhQ</fullName>
    </submittedName>
</protein>
<name>A0A6J4UGU5_9BACT</name>
<evidence type="ECO:0000313" key="3">
    <source>
        <dbReference type="EMBL" id="CAA9549279.1"/>
    </source>
</evidence>
<feature type="compositionally biased region" description="Low complexity" evidence="1">
    <location>
        <begin position="8"/>
        <end position="20"/>
    </location>
</feature>
<keyword evidence="2" id="KW-1133">Transmembrane helix</keyword>
<accession>A0A6J4UGU5</accession>
<dbReference type="Pfam" id="PF02592">
    <property type="entry name" value="Vut_1"/>
    <property type="match status" value="1"/>
</dbReference>
<dbReference type="AlphaFoldDB" id="A0A6J4UGU5"/>
<evidence type="ECO:0000256" key="2">
    <source>
        <dbReference type="SAM" id="Phobius"/>
    </source>
</evidence>
<keyword evidence="2" id="KW-0472">Membrane</keyword>
<organism evidence="3">
    <name type="scientific">uncultured Thermomicrobiales bacterium</name>
    <dbReference type="NCBI Taxonomy" id="1645740"/>
    <lineage>
        <taxon>Bacteria</taxon>
        <taxon>Pseudomonadati</taxon>
        <taxon>Thermomicrobiota</taxon>
        <taxon>Thermomicrobia</taxon>
        <taxon>Thermomicrobiales</taxon>
        <taxon>environmental samples</taxon>
    </lineage>
</organism>
<feature type="transmembrane region" description="Helical" evidence="2">
    <location>
        <begin position="53"/>
        <end position="75"/>
    </location>
</feature>
<dbReference type="InterPro" id="IPR003744">
    <property type="entry name" value="YhhQ"/>
</dbReference>
<keyword evidence="2" id="KW-0812">Transmembrane</keyword>
<evidence type="ECO:0000256" key="1">
    <source>
        <dbReference type="SAM" id="MobiDB-lite"/>
    </source>
</evidence>
<proteinExistence type="predicted"/>
<dbReference type="EMBL" id="CADCWN010000015">
    <property type="protein sequence ID" value="CAA9549279.1"/>
    <property type="molecule type" value="Genomic_DNA"/>
</dbReference>
<feature type="transmembrane region" description="Helical" evidence="2">
    <location>
        <begin position="87"/>
        <end position="108"/>
    </location>
</feature>
<feature type="region of interest" description="Disordered" evidence="1">
    <location>
        <begin position="1"/>
        <end position="20"/>
    </location>
</feature>
<sequence length="113" mass="12245">MSNDRAHAAAPSVAADPRAARPATPYRYYDLIMVGFVVILLVSNTVVAKPVQIGPWLAGGDILIFAISYIFGDILTEVYGYARSRRVIWTGFGALIFMALIYTLVGLLPGDPN</sequence>